<dbReference type="AlphaFoldDB" id="A0A426XDF5"/>
<evidence type="ECO:0000313" key="2">
    <source>
        <dbReference type="Proteomes" id="UP000287651"/>
    </source>
</evidence>
<protein>
    <submittedName>
        <fullName evidence="1">Uncharacterized protein</fullName>
    </submittedName>
</protein>
<proteinExistence type="predicted"/>
<reference evidence="1 2" key="1">
    <citation type="journal article" date="2014" name="Agronomy (Basel)">
        <title>A Draft Genome Sequence for Ensete ventricosum, the Drought-Tolerant Tree Against Hunger.</title>
        <authorList>
            <person name="Harrison J."/>
            <person name="Moore K.A."/>
            <person name="Paszkiewicz K."/>
            <person name="Jones T."/>
            <person name="Grant M."/>
            <person name="Ambacheew D."/>
            <person name="Muzemil S."/>
            <person name="Studholme D.J."/>
        </authorList>
    </citation>
    <scope>NUCLEOTIDE SEQUENCE [LARGE SCALE GENOMIC DNA]</scope>
</reference>
<accession>A0A426XDF5</accession>
<dbReference type="EMBL" id="AMZH03022239">
    <property type="protein sequence ID" value="RRT37488.1"/>
    <property type="molecule type" value="Genomic_DNA"/>
</dbReference>
<evidence type="ECO:0000313" key="1">
    <source>
        <dbReference type="EMBL" id="RRT37488.1"/>
    </source>
</evidence>
<gene>
    <name evidence="1" type="ORF">B296_00051707</name>
</gene>
<comment type="caution">
    <text evidence="1">The sequence shown here is derived from an EMBL/GenBank/DDBJ whole genome shotgun (WGS) entry which is preliminary data.</text>
</comment>
<sequence length="105" mass="12171">MLVVLSVSCVQFSENFNWKLSCFPQLKGIEDIVGWRTSSIRRNSQLPKVLLLFSLQLPWEDSLSEKYPHVVYEEYSAGSRNDKCTDDSLLNDDSDLLEGKYHHFI</sequence>
<organism evidence="1 2">
    <name type="scientific">Ensete ventricosum</name>
    <name type="common">Abyssinian banana</name>
    <name type="synonym">Musa ensete</name>
    <dbReference type="NCBI Taxonomy" id="4639"/>
    <lineage>
        <taxon>Eukaryota</taxon>
        <taxon>Viridiplantae</taxon>
        <taxon>Streptophyta</taxon>
        <taxon>Embryophyta</taxon>
        <taxon>Tracheophyta</taxon>
        <taxon>Spermatophyta</taxon>
        <taxon>Magnoliopsida</taxon>
        <taxon>Liliopsida</taxon>
        <taxon>Zingiberales</taxon>
        <taxon>Musaceae</taxon>
        <taxon>Ensete</taxon>
    </lineage>
</organism>
<dbReference type="Proteomes" id="UP000287651">
    <property type="component" value="Unassembled WGS sequence"/>
</dbReference>
<name>A0A426XDF5_ENSVE</name>